<dbReference type="InterPro" id="IPR020904">
    <property type="entry name" value="Sc_DH/Rdtase_CS"/>
</dbReference>
<name>A0ABY4FSF5_9MICO</name>
<evidence type="ECO:0000313" key="4">
    <source>
        <dbReference type="Proteomes" id="UP000831775"/>
    </source>
</evidence>
<dbReference type="PANTHER" id="PTHR24321:SF15">
    <property type="entry name" value="OXIDOREDUCTASE UCPA"/>
    <property type="match status" value="1"/>
</dbReference>
<dbReference type="PANTHER" id="PTHR24321">
    <property type="entry name" value="DEHYDROGENASES, SHORT CHAIN"/>
    <property type="match status" value="1"/>
</dbReference>
<evidence type="ECO:0000256" key="1">
    <source>
        <dbReference type="ARBA" id="ARBA00006484"/>
    </source>
</evidence>
<protein>
    <submittedName>
        <fullName evidence="3">SDR family oxidoreductase</fullName>
    </submittedName>
</protein>
<dbReference type="Proteomes" id="UP000831775">
    <property type="component" value="Chromosome"/>
</dbReference>
<accession>A0ABY4FSF5</accession>
<sequence length="268" mass="27864">MDLKLTGKRVLVTGGASGIGDAIVRTFAAEGALPISVDINAAGLERQRQDLAGQGVESAFIVADLSTQAGVDQVVADGVAIFGSAPDVIINNVGTGTLRTLDETSDEQFHRTLELNLFAMVRICKAFLPEMQEVGGGSVVSVTSDLSRQPEDSITDYAASKAAVASVAKSLARLYAPTIRVNCVAPGPIYTPFWSDETYGWQKTVEDAYGTEGTAALDALIEDRGIPMARMGTPEEVGAAVAFLASEVSGFTTGATLGVDGGSIRALF</sequence>
<reference evidence="3 4" key="1">
    <citation type="submission" date="2022-04" db="EMBL/GenBank/DDBJ databases">
        <title>Leucobacter sp. isolated from rhizosphere of onion.</title>
        <authorList>
            <person name="Won M."/>
            <person name="Lee C.-M."/>
            <person name="Woen H.-Y."/>
            <person name="Kwon S.-W."/>
        </authorList>
    </citation>
    <scope>NUCLEOTIDE SEQUENCE [LARGE SCALE GENOMIC DNA]</scope>
    <source>
        <strain evidence="3 4">H25R-14</strain>
    </source>
</reference>
<organism evidence="3 4">
    <name type="scientific">Leucobacter rhizosphaerae</name>
    <dbReference type="NCBI Taxonomy" id="2932245"/>
    <lineage>
        <taxon>Bacteria</taxon>
        <taxon>Bacillati</taxon>
        <taxon>Actinomycetota</taxon>
        <taxon>Actinomycetes</taxon>
        <taxon>Micrococcales</taxon>
        <taxon>Microbacteriaceae</taxon>
        <taxon>Leucobacter</taxon>
    </lineage>
</organism>
<keyword evidence="2" id="KW-0560">Oxidoreductase</keyword>
<dbReference type="Pfam" id="PF13561">
    <property type="entry name" value="adh_short_C2"/>
    <property type="match status" value="1"/>
</dbReference>
<gene>
    <name evidence="3" type="ORF">MUN76_09235</name>
</gene>
<comment type="similarity">
    <text evidence="1">Belongs to the short-chain dehydrogenases/reductases (SDR) family.</text>
</comment>
<proteinExistence type="inferred from homology"/>
<dbReference type="PRINTS" id="PR00080">
    <property type="entry name" value="SDRFAMILY"/>
</dbReference>
<dbReference type="InterPro" id="IPR002347">
    <property type="entry name" value="SDR_fam"/>
</dbReference>
<keyword evidence="4" id="KW-1185">Reference proteome</keyword>
<dbReference type="PRINTS" id="PR00081">
    <property type="entry name" value="GDHRDH"/>
</dbReference>
<evidence type="ECO:0000313" key="3">
    <source>
        <dbReference type="EMBL" id="UOQ59240.1"/>
    </source>
</evidence>
<evidence type="ECO:0000256" key="2">
    <source>
        <dbReference type="ARBA" id="ARBA00023002"/>
    </source>
</evidence>
<dbReference type="PROSITE" id="PS00061">
    <property type="entry name" value="ADH_SHORT"/>
    <property type="match status" value="1"/>
</dbReference>
<dbReference type="RefSeq" id="WP_244684146.1">
    <property type="nucleotide sequence ID" value="NZ_CP095043.1"/>
</dbReference>
<dbReference type="SUPFAM" id="SSF51735">
    <property type="entry name" value="NAD(P)-binding Rossmann-fold domains"/>
    <property type="match status" value="1"/>
</dbReference>
<dbReference type="InterPro" id="IPR036291">
    <property type="entry name" value="NAD(P)-bd_dom_sf"/>
</dbReference>
<dbReference type="Gene3D" id="3.40.50.720">
    <property type="entry name" value="NAD(P)-binding Rossmann-like Domain"/>
    <property type="match status" value="1"/>
</dbReference>
<dbReference type="EMBL" id="CP095043">
    <property type="protein sequence ID" value="UOQ59240.1"/>
    <property type="molecule type" value="Genomic_DNA"/>
</dbReference>